<name>A0AAD9NLX1_RIDPI</name>
<comment type="caution">
    <text evidence="2">Lacks conserved residue(s) required for the propagation of feature annotation.</text>
</comment>
<dbReference type="CDD" id="cd00041">
    <property type="entry name" value="CUB"/>
    <property type="match status" value="1"/>
</dbReference>
<dbReference type="InterPro" id="IPR035914">
    <property type="entry name" value="Sperma_CUB_dom_sf"/>
</dbReference>
<keyword evidence="1" id="KW-1015">Disulfide bond</keyword>
<dbReference type="EMBL" id="JAODUO010000773">
    <property type="protein sequence ID" value="KAK2174835.1"/>
    <property type="molecule type" value="Genomic_DNA"/>
</dbReference>
<evidence type="ECO:0000313" key="6">
    <source>
        <dbReference type="Proteomes" id="UP001209878"/>
    </source>
</evidence>
<gene>
    <name evidence="5" type="ORF">NP493_772g02025</name>
</gene>
<proteinExistence type="predicted"/>
<dbReference type="Proteomes" id="UP001209878">
    <property type="component" value="Unassembled WGS sequence"/>
</dbReference>
<reference evidence="5" key="1">
    <citation type="journal article" date="2023" name="Mol. Biol. Evol.">
        <title>Third-Generation Sequencing Reveals the Adaptive Role of the Epigenome in Three Deep-Sea Polychaetes.</title>
        <authorList>
            <person name="Perez M."/>
            <person name="Aroh O."/>
            <person name="Sun Y."/>
            <person name="Lan Y."/>
            <person name="Juniper S.K."/>
            <person name="Young C.R."/>
            <person name="Angers B."/>
            <person name="Qian P.Y."/>
        </authorList>
    </citation>
    <scope>NUCLEOTIDE SEQUENCE</scope>
    <source>
        <strain evidence="5">R07B-5</strain>
    </source>
</reference>
<dbReference type="AlphaFoldDB" id="A0AAD9NLX1"/>
<organism evidence="5 6">
    <name type="scientific">Ridgeia piscesae</name>
    <name type="common">Tubeworm</name>
    <dbReference type="NCBI Taxonomy" id="27915"/>
    <lineage>
        <taxon>Eukaryota</taxon>
        <taxon>Metazoa</taxon>
        <taxon>Spiralia</taxon>
        <taxon>Lophotrochozoa</taxon>
        <taxon>Annelida</taxon>
        <taxon>Polychaeta</taxon>
        <taxon>Sedentaria</taxon>
        <taxon>Canalipalpata</taxon>
        <taxon>Sabellida</taxon>
        <taxon>Siboglinidae</taxon>
        <taxon>Ridgeia</taxon>
    </lineage>
</organism>
<keyword evidence="3" id="KW-1133">Transmembrane helix</keyword>
<keyword evidence="3" id="KW-0812">Transmembrane</keyword>
<evidence type="ECO:0000313" key="5">
    <source>
        <dbReference type="EMBL" id="KAK2174835.1"/>
    </source>
</evidence>
<feature type="domain" description="CUB" evidence="4">
    <location>
        <begin position="158"/>
        <end position="271"/>
    </location>
</feature>
<feature type="transmembrane region" description="Helical" evidence="3">
    <location>
        <begin position="21"/>
        <end position="40"/>
    </location>
</feature>
<sequence length="367" mass="40922">MTTCRDIAQRHTRGKTTTGPLIRLLSCFLFIFSVSNGEFVPHGVNRTACRHEPLVLACPTHSVVATKLYGGHHKDDNSTTCSYLPGDCQSSIRGLRITIGHWADCFWKMASCTIKLPDKHVFLHKPCLAKTIHYLIAEDFKCVPKNEVYPVTRPSENTKVKVKSMTGYVISPGYPQTYSADGRRLWVTIAARAGSGVLLQTVDMELRPEVAGLCTDYVEVNCSANSTSWRHCGTTPWSISPDRCRGDVNVTFVTTQHTKLYKGFVVFFRRYNESSSAFPVVSVVLAVLLSGAVFAIAWLVVRNRRLTASRDALRTHLQTQSPERGRQLIAPFERTRPVAANGTHHVPPGARLQHDEYGLIRPDEDVL</sequence>
<dbReference type="SUPFAM" id="SSF49854">
    <property type="entry name" value="Spermadhesin, CUB domain"/>
    <property type="match status" value="1"/>
</dbReference>
<dbReference type="PROSITE" id="PS01180">
    <property type="entry name" value="CUB"/>
    <property type="match status" value="1"/>
</dbReference>
<evidence type="ECO:0000256" key="2">
    <source>
        <dbReference type="PROSITE-ProRule" id="PRU00059"/>
    </source>
</evidence>
<keyword evidence="6" id="KW-1185">Reference proteome</keyword>
<keyword evidence="3" id="KW-0472">Membrane</keyword>
<feature type="transmembrane region" description="Helical" evidence="3">
    <location>
        <begin position="277"/>
        <end position="301"/>
    </location>
</feature>
<evidence type="ECO:0000259" key="4">
    <source>
        <dbReference type="PROSITE" id="PS01180"/>
    </source>
</evidence>
<dbReference type="Pfam" id="PF00431">
    <property type="entry name" value="CUB"/>
    <property type="match status" value="1"/>
</dbReference>
<dbReference type="InterPro" id="IPR000859">
    <property type="entry name" value="CUB_dom"/>
</dbReference>
<comment type="caution">
    <text evidence="5">The sequence shown here is derived from an EMBL/GenBank/DDBJ whole genome shotgun (WGS) entry which is preliminary data.</text>
</comment>
<protein>
    <recommendedName>
        <fullName evidence="4">CUB domain-containing protein</fullName>
    </recommendedName>
</protein>
<accession>A0AAD9NLX1</accession>
<dbReference type="Gene3D" id="2.60.120.290">
    <property type="entry name" value="Spermadhesin, CUB domain"/>
    <property type="match status" value="1"/>
</dbReference>
<evidence type="ECO:0000256" key="3">
    <source>
        <dbReference type="SAM" id="Phobius"/>
    </source>
</evidence>
<evidence type="ECO:0000256" key="1">
    <source>
        <dbReference type="ARBA" id="ARBA00023157"/>
    </source>
</evidence>
<dbReference type="SMART" id="SM00042">
    <property type="entry name" value="CUB"/>
    <property type="match status" value="1"/>
</dbReference>